<dbReference type="GO" id="GO:0006357">
    <property type="term" value="P:regulation of transcription by RNA polymerase II"/>
    <property type="evidence" value="ECO:0007669"/>
    <property type="project" value="InterPro"/>
</dbReference>
<proteinExistence type="inferred from homology"/>
<gene>
    <name evidence="9" type="primary">Nrf1</name>
    <name evidence="9" type="ORF">g.36788</name>
</gene>
<evidence type="ECO:0000313" key="9">
    <source>
        <dbReference type="EMBL" id="JAQ13416.1"/>
    </source>
</evidence>
<evidence type="ECO:0000256" key="2">
    <source>
        <dbReference type="ARBA" id="ARBA00005713"/>
    </source>
</evidence>
<feature type="domain" description="Nuclear respiratory factor 1 NLS/DNA-binding dimerisation" evidence="8">
    <location>
        <begin position="81"/>
        <end position="274"/>
    </location>
</feature>
<dbReference type="GO" id="GO:0003700">
    <property type="term" value="F:DNA-binding transcription factor activity"/>
    <property type="evidence" value="ECO:0007669"/>
    <property type="project" value="InterPro"/>
</dbReference>
<dbReference type="InterPro" id="IPR019525">
    <property type="entry name" value="Nrf1_NLS/DNA-bd_dimer"/>
</dbReference>
<evidence type="ECO:0000256" key="1">
    <source>
        <dbReference type="ARBA" id="ARBA00004123"/>
    </source>
</evidence>
<keyword evidence="6" id="KW-0539">Nucleus</keyword>
<protein>
    <submittedName>
        <fullName evidence="9">Nuclear respiratory factor 1</fullName>
    </submittedName>
</protein>
<evidence type="ECO:0000256" key="4">
    <source>
        <dbReference type="ARBA" id="ARBA00023125"/>
    </source>
</evidence>
<keyword evidence="4" id="KW-0238">DNA-binding</keyword>
<dbReference type="GO" id="GO:0003677">
    <property type="term" value="F:DNA binding"/>
    <property type="evidence" value="ECO:0007669"/>
    <property type="project" value="UniProtKB-KW"/>
</dbReference>
<dbReference type="Pfam" id="PF10491">
    <property type="entry name" value="Nrf1_DNA-bind"/>
    <property type="match status" value="1"/>
</dbReference>
<dbReference type="AlphaFoldDB" id="A0A146M3S1"/>
<comment type="subcellular location">
    <subcellularLocation>
        <location evidence="1">Nucleus</location>
    </subcellularLocation>
</comment>
<evidence type="ECO:0000256" key="6">
    <source>
        <dbReference type="ARBA" id="ARBA00023242"/>
    </source>
</evidence>
<accession>A0A146M3S1</accession>
<keyword evidence="5" id="KW-0804">Transcription</keyword>
<feature type="region of interest" description="Disordered" evidence="7">
    <location>
        <begin position="286"/>
        <end position="305"/>
    </location>
</feature>
<sequence length="386" mass="43415">MEVKSEKYISAGGTWKNQTVIALPKIEKSEPETQKPEISEQITLEVDSDPEGASEYQSAWIRNSESENDDIEIDEDARPAKRPCYQFETDPTARKRQCNKLLRRLKSILDEFSTRIGQQVAVIVAQPPTTSVRTIKTYGSEPLQRVITRYHPTIIQDLSAALASQEPVKVVDPSRFELPHLIMEGKTVPVEKMTQAQLREFIPIMLRYSTGRGKPGWGKECMRPIWWPEDIPWSNIRVDSRNWESKTVESWSSTLRRIIIACYKYHGREDLLNEAAAECGVSRSIAPMDDSSGEDRKISPGTQITLGNPPLEKVVHEDGTISLYVPKPADTRHVILTDADGQEYCVQISVPNNTAAVLGNFQMTTTDAHNVQQIGVSQGHFVSLNN</sequence>
<dbReference type="PANTHER" id="PTHR20338">
    <property type="entry name" value="NUCLEAR RESPIRATORY FACTOR 1"/>
    <property type="match status" value="1"/>
</dbReference>
<evidence type="ECO:0000256" key="5">
    <source>
        <dbReference type="ARBA" id="ARBA00023163"/>
    </source>
</evidence>
<evidence type="ECO:0000259" key="8">
    <source>
        <dbReference type="Pfam" id="PF10491"/>
    </source>
</evidence>
<name>A0A146M3S1_LYGHE</name>
<keyword evidence="3" id="KW-0805">Transcription regulation</keyword>
<dbReference type="GO" id="GO:0005634">
    <property type="term" value="C:nucleus"/>
    <property type="evidence" value="ECO:0007669"/>
    <property type="project" value="UniProtKB-SubCell"/>
</dbReference>
<reference evidence="9" key="1">
    <citation type="journal article" date="2016" name="Gigascience">
        <title>De novo construction of an expanded transcriptome assembly for the western tarnished plant bug, Lygus hesperus.</title>
        <authorList>
            <person name="Tassone E.E."/>
            <person name="Geib S.M."/>
            <person name="Hall B."/>
            <person name="Fabrick J.A."/>
            <person name="Brent C.S."/>
            <person name="Hull J.J."/>
        </authorList>
    </citation>
    <scope>NUCLEOTIDE SEQUENCE</scope>
</reference>
<dbReference type="InterPro" id="IPR039142">
    <property type="entry name" value="NRF1/Ewg"/>
</dbReference>
<organism evidence="9">
    <name type="scientific">Lygus hesperus</name>
    <name type="common">Western plant bug</name>
    <dbReference type="NCBI Taxonomy" id="30085"/>
    <lineage>
        <taxon>Eukaryota</taxon>
        <taxon>Metazoa</taxon>
        <taxon>Ecdysozoa</taxon>
        <taxon>Arthropoda</taxon>
        <taxon>Hexapoda</taxon>
        <taxon>Insecta</taxon>
        <taxon>Pterygota</taxon>
        <taxon>Neoptera</taxon>
        <taxon>Paraneoptera</taxon>
        <taxon>Hemiptera</taxon>
        <taxon>Heteroptera</taxon>
        <taxon>Panheteroptera</taxon>
        <taxon>Cimicomorpha</taxon>
        <taxon>Miridae</taxon>
        <taxon>Mirini</taxon>
        <taxon>Lygus</taxon>
    </lineage>
</organism>
<dbReference type="EMBL" id="GDHC01005213">
    <property type="protein sequence ID" value="JAQ13416.1"/>
    <property type="molecule type" value="Transcribed_RNA"/>
</dbReference>
<evidence type="ECO:0000256" key="7">
    <source>
        <dbReference type="SAM" id="MobiDB-lite"/>
    </source>
</evidence>
<evidence type="ECO:0000256" key="3">
    <source>
        <dbReference type="ARBA" id="ARBA00023015"/>
    </source>
</evidence>
<comment type="similarity">
    <text evidence="2">Belongs to the NRF1/Ewg family.</text>
</comment>